<dbReference type="Proteomes" id="UP000283734">
    <property type="component" value="Unassembled WGS sequence"/>
</dbReference>
<evidence type="ECO:0000313" key="2">
    <source>
        <dbReference type="EMBL" id="RJG16380.1"/>
    </source>
</evidence>
<feature type="domain" description="N-acetyltransferase" evidence="1">
    <location>
        <begin position="7"/>
        <end position="158"/>
    </location>
</feature>
<organism evidence="2 3">
    <name type="scientific">Alcanivorax profundi</name>
    <dbReference type="NCBI Taxonomy" id="2338368"/>
    <lineage>
        <taxon>Bacteria</taxon>
        <taxon>Pseudomonadati</taxon>
        <taxon>Pseudomonadota</taxon>
        <taxon>Gammaproteobacteria</taxon>
        <taxon>Oceanospirillales</taxon>
        <taxon>Alcanivoracaceae</taxon>
        <taxon>Alcanivorax</taxon>
    </lineage>
</organism>
<dbReference type="PROSITE" id="PS51186">
    <property type="entry name" value="GNAT"/>
    <property type="match status" value="1"/>
</dbReference>
<dbReference type="AlphaFoldDB" id="A0A418XUK0"/>
<name>A0A418XUK0_9GAMM</name>
<dbReference type="SUPFAM" id="SSF55729">
    <property type="entry name" value="Acyl-CoA N-acyltransferases (Nat)"/>
    <property type="match status" value="1"/>
</dbReference>
<evidence type="ECO:0000259" key="1">
    <source>
        <dbReference type="PROSITE" id="PS51186"/>
    </source>
</evidence>
<protein>
    <submittedName>
        <fullName evidence="2">N-acetyltransferase</fullName>
    </submittedName>
</protein>
<proteinExistence type="predicted"/>
<evidence type="ECO:0000313" key="3">
    <source>
        <dbReference type="Proteomes" id="UP000283734"/>
    </source>
</evidence>
<reference evidence="2 3" key="1">
    <citation type="submission" date="2018-09" db="EMBL/GenBank/DDBJ databases">
        <title>Alcanivorax profundi sp. nov., isolated from 1000 m-depth seawater of the Mariana Trench.</title>
        <authorList>
            <person name="Liu J."/>
        </authorList>
    </citation>
    <scope>NUCLEOTIDE SEQUENCE [LARGE SCALE GENOMIC DNA]</scope>
    <source>
        <strain evidence="2 3">MTEO17</strain>
    </source>
</reference>
<comment type="caution">
    <text evidence="2">The sequence shown here is derived from an EMBL/GenBank/DDBJ whole genome shotgun (WGS) entry which is preliminary data.</text>
</comment>
<dbReference type="Pfam" id="PF00583">
    <property type="entry name" value="Acetyltransf_1"/>
    <property type="match status" value="1"/>
</dbReference>
<dbReference type="RefSeq" id="WP_119918438.1">
    <property type="nucleotide sequence ID" value="NZ_CAXGPP010000006.1"/>
</dbReference>
<dbReference type="CDD" id="cd04301">
    <property type="entry name" value="NAT_SF"/>
    <property type="match status" value="1"/>
</dbReference>
<sequence>MTSSTGITVQAEVADDVAAIHSLTAQAFENVPYSDQREPLIVDALRDQQALTLSLVAHAGDERVGHIAFSPVTLSDGASGWFGLGPVSVLPSRQGEGIGSELVLAGLEQLKARGAQGCVLLGDPNWYKRFGFVATPLVRLPGVPAEYFQALLLSGEWPDADVHYHPAFNA</sequence>
<keyword evidence="3" id="KW-1185">Reference proteome</keyword>
<dbReference type="OrthoDB" id="9797178at2"/>
<dbReference type="Gene3D" id="3.40.630.30">
    <property type="match status" value="1"/>
</dbReference>
<keyword evidence="2" id="KW-0808">Transferase</keyword>
<dbReference type="GO" id="GO:0016747">
    <property type="term" value="F:acyltransferase activity, transferring groups other than amino-acyl groups"/>
    <property type="evidence" value="ECO:0007669"/>
    <property type="project" value="InterPro"/>
</dbReference>
<gene>
    <name evidence="2" type="ORF">D4A39_14055</name>
</gene>
<dbReference type="InterPro" id="IPR016181">
    <property type="entry name" value="Acyl_CoA_acyltransferase"/>
</dbReference>
<accession>A0A418XUK0</accession>
<dbReference type="InterPro" id="IPR000182">
    <property type="entry name" value="GNAT_dom"/>
</dbReference>
<dbReference type="EMBL" id="QYYA01000005">
    <property type="protein sequence ID" value="RJG16380.1"/>
    <property type="molecule type" value="Genomic_DNA"/>
</dbReference>